<dbReference type="AlphaFoldDB" id="A0A5F9DQ89"/>
<evidence type="ECO:0000313" key="4">
    <source>
        <dbReference type="Proteomes" id="UP000001811"/>
    </source>
</evidence>
<reference evidence="3" key="3">
    <citation type="submission" date="2025-09" db="UniProtKB">
        <authorList>
            <consortium name="Ensembl"/>
        </authorList>
    </citation>
    <scope>IDENTIFICATION</scope>
    <source>
        <strain evidence="3">Thorbecke</strain>
    </source>
</reference>
<organism evidence="3 4">
    <name type="scientific">Oryctolagus cuniculus</name>
    <name type="common">Rabbit</name>
    <dbReference type="NCBI Taxonomy" id="9986"/>
    <lineage>
        <taxon>Eukaryota</taxon>
        <taxon>Metazoa</taxon>
        <taxon>Chordata</taxon>
        <taxon>Craniata</taxon>
        <taxon>Vertebrata</taxon>
        <taxon>Euteleostomi</taxon>
        <taxon>Mammalia</taxon>
        <taxon>Eutheria</taxon>
        <taxon>Euarchontoglires</taxon>
        <taxon>Glires</taxon>
        <taxon>Lagomorpha</taxon>
        <taxon>Leporidae</taxon>
        <taxon>Oryctolagus</taxon>
    </lineage>
</organism>
<feature type="domain" description="Reverse transcriptase" evidence="2">
    <location>
        <begin position="1"/>
        <end position="244"/>
    </location>
</feature>
<dbReference type="InterPro" id="IPR043502">
    <property type="entry name" value="DNA/RNA_pol_sf"/>
</dbReference>
<dbReference type="CDD" id="cd01650">
    <property type="entry name" value="RT_nLTR_like"/>
    <property type="match status" value="1"/>
</dbReference>
<reference evidence="3" key="2">
    <citation type="submission" date="2025-08" db="UniProtKB">
        <authorList>
            <consortium name="Ensembl"/>
        </authorList>
    </citation>
    <scope>IDENTIFICATION</scope>
    <source>
        <strain evidence="3">Thorbecke</strain>
    </source>
</reference>
<keyword evidence="4" id="KW-1185">Reference proteome</keyword>
<dbReference type="Pfam" id="PF00078">
    <property type="entry name" value="RVT_1"/>
    <property type="match status" value="1"/>
</dbReference>
<evidence type="ECO:0000259" key="2">
    <source>
        <dbReference type="PROSITE" id="PS50878"/>
    </source>
</evidence>
<reference evidence="3 4" key="1">
    <citation type="journal article" date="2011" name="Nature">
        <title>A high-resolution map of human evolutionary constraint using 29 mammals.</title>
        <authorList>
            <person name="Lindblad-Toh K."/>
            <person name="Garber M."/>
            <person name="Zuk O."/>
            <person name="Lin M.F."/>
            <person name="Parker B.J."/>
            <person name="Washietl S."/>
            <person name="Kheradpour P."/>
            <person name="Ernst J."/>
            <person name="Jordan G."/>
            <person name="Mauceli E."/>
            <person name="Ward L.D."/>
            <person name="Lowe C.B."/>
            <person name="Holloway A.K."/>
            <person name="Clamp M."/>
            <person name="Gnerre S."/>
            <person name="Alfoldi J."/>
            <person name="Beal K."/>
            <person name="Chang J."/>
            <person name="Clawson H."/>
            <person name="Cuff J."/>
            <person name="Di Palma F."/>
            <person name="Fitzgerald S."/>
            <person name="Flicek P."/>
            <person name="Guttman M."/>
            <person name="Hubisz M.J."/>
            <person name="Jaffe D.B."/>
            <person name="Jungreis I."/>
            <person name="Kent W.J."/>
            <person name="Kostka D."/>
            <person name="Lara M."/>
            <person name="Martins A.L."/>
            <person name="Massingham T."/>
            <person name="Moltke I."/>
            <person name="Raney B.J."/>
            <person name="Rasmussen M.D."/>
            <person name="Robinson J."/>
            <person name="Stark A."/>
            <person name="Vilella A.J."/>
            <person name="Wen J."/>
            <person name="Xie X."/>
            <person name="Zody M.C."/>
            <person name="Baldwin J."/>
            <person name="Bloom T."/>
            <person name="Chin C.W."/>
            <person name="Heiman D."/>
            <person name="Nicol R."/>
            <person name="Nusbaum C."/>
            <person name="Young S."/>
            <person name="Wilkinson J."/>
            <person name="Worley K.C."/>
            <person name="Kovar C.L."/>
            <person name="Muzny D.M."/>
            <person name="Gibbs R.A."/>
            <person name="Cree A."/>
            <person name="Dihn H.H."/>
            <person name="Fowler G."/>
            <person name="Jhangiani S."/>
            <person name="Joshi V."/>
            <person name="Lee S."/>
            <person name="Lewis L.R."/>
            <person name="Nazareth L.V."/>
            <person name="Okwuonu G."/>
            <person name="Santibanez J."/>
            <person name="Warren W.C."/>
            <person name="Mardis E.R."/>
            <person name="Weinstock G.M."/>
            <person name="Wilson R.K."/>
            <person name="Delehaunty K."/>
            <person name="Dooling D."/>
            <person name="Fronik C."/>
            <person name="Fulton L."/>
            <person name="Fulton B."/>
            <person name="Graves T."/>
            <person name="Minx P."/>
            <person name="Sodergren E."/>
            <person name="Birney E."/>
            <person name="Margulies E.H."/>
            <person name="Herrero J."/>
            <person name="Green E.D."/>
            <person name="Haussler D."/>
            <person name="Siepel A."/>
            <person name="Goldman N."/>
            <person name="Pollard K.S."/>
            <person name="Pedersen J.S."/>
            <person name="Lander E.S."/>
            <person name="Kellis M."/>
        </authorList>
    </citation>
    <scope>NUCLEOTIDE SEQUENCE [LARGE SCALE GENOMIC DNA]</scope>
    <source>
        <strain evidence="3 4">Thorbecke inbred</strain>
    </source>
</reference>
<dbReference type="SUPFAM" id="SSF56672">
    <property type="entry name" value="DNA/RNA polymerases"/>
    <property type="match status" value="1"/>
</dbReference>
<protein>
    <recommendedName>
        <fullName evidence="1">RNA-directed DNA polymerase</fullName>
        <ecNumber evidence="1">2.7.7.49</ecNumber>
    </recommendedName>
</protein>
<proteinExistence type="predicted"/>
<dbReference type="Ensembl" id="ENSOCUT00000036375.1">
    <property type="protein sequence ID" value="ENSOCUP00000048527.1"/>
    <property type="gene ID" value="ENSOCUG00000038290.1"/>
</dbReference>
<dbReference type="PROSITE" id="PS50878">
    <property type="entry name" value="RT_POL"/>
    <property type="match status" value="1"/>
</dbReference>
<dbReference type="EC" id="2.7.7.49" evidence="1"/>
<dbReference type="GO" id="GO:0003964">
    <property type="term" value="F:RNA-directed DNA polymerase activity"/>
    <property type="evidence" value="ECO:0007669"/>
    <property type="project" value="UniProtKB-EC"/>
</dbReference>
<dbReference type="Proteomes" id="UP000001811">
    <property type="component" value="Chromosome 2"/>
</dbReference>
<sequence length="369" mass="43111">MRDNVLSCPLAVRAMLIKSPFLIVSISLQEVSFLVFSQLSPIREKIRYLSLWDWLTSLSMMCSRFLHFVANDWIAFDKIQHPFMMKTLSKLGIEGTFLNIIKAIYKKPTASILLNGEKLEAFPLKSGTRQGCPLSPLLFNIVLEVLARAIRQEKEIKGIQIKKEEVKLSLFADDMILYLEDPKNSTKRLLELIEEFGKVAGYKINAQKSTAFVYTRNAMTEKELLRSIPFTIATKTIKYLGINLTKDVKDLYDENYKTVKKEIEEDTKKWKNLPCSWIGRINIIKMSILPKAIYRFNAIPIKIPKTFFADLEKMMLKFIWRHKRPRIAKAILYNKNKAGGITIPDFRTYYRAVVIKTAWYWYRNRWIDQ</sequence>
<dbReference type="PANTHER" id="PTHR19446">
    <property type="entry name" value="REVERSE TRANSCRIPTASES"/>
    <property type="match status" value="1"/>
</dbReference>
<evidence type="ECO:0000256" key="1">
    <source>
        <dbReference type="ARBA" id="ARBA00012493"/>
    </source>
</evidence>
<dbReference type="InParanoid" id="A0A5F9DQ89"/>
<name>A0A5F9DQ89_RABIT</name>
<dbReference type="GeneTree" id="ENSGT01150000286925"/>
<dbReference type="InterPro" id="IPR000477">
    <property type="entry name" value="RT_dom"/>
</dbReference>
<dbReference type="EMBL" id="AAGW02006494">
    <property type="status" value="NOT_ANNOTATED_CDS"/>
    <property type="molecule type" value="Genomic_DNA"/>
</dbReference>
<evidence type="ECO:0000313" key="3">
    <source>
        <dbReference type="Ensembl" id="ENSOCUP00000048527.1"/>
    </source>
</evidence>
<accession>A0A5F9DQ89</accession>